<comment type="caution">
    <text evidence="1">The sequence shown here is derived from an EMBL/GenBank/DDBJ whole genome shotgun (WGS) entry which is preliminary data.</text>
</comment>
<gene>
    <name evidence="1" type="ORF">R1sor_003793</name>
</gene>
<evidence type="ECO:0000313" key="2">
    <source>
        <dbReference type="Proteomes" id="UP001633002"/>
    </source>
</evidence>
<protein>
    <submittedName>
        <fullName evidence="1">Uncharacterized protein</fullName>
    </submittedName>
</protein>
<reference evidence="1 2" key="1">
    <citation type="submission" date="2024-09" db="EMBL/GenBank/DDBJ databases">
        <title>Chromosome-scale assembly of Riccia sorocarpa.</title>
        <authorList>
            <person name="Paukszto L."/>
        </authorList>
    </citation>
    <scope>NUCLEOTIDE SEQUENCE [LARGE SCALE GENOMIC DNA]</scope>
    <source>
        <strain evidence="1">LP-2024</strain>
        <tissue evidence="1">Aerial parts of the thallus</tissue>
    </source>
</reference>
<organism evidence="1 2">
    <name type="scientific">Riccia sorocarpa</name>
    <dbReference type="NCBI Taxonomy" id="122646"/>
    <lineage>
        <taxon>Eukaryota</taxon>
        <taxon>Viridiplantae</taxon>
        <taxon>Streptophyta</taxon>
        <taxon>Embryophyta</taxon>
        <taxon>Marchantiophyta</taxon>
        <taxon>Marchantiopsida</taxon>
        <taxon>Marchantiidae</taxon>
        <taxon>Marchantiales</taxon>
        <taxon>Ricciaceae</taxon>
        <taxon>Riccia</taxon>
    </lineage>
</organism>
<dbReference type="Proteomes" id="UP001633002">
    <property type="component" value="Unassembled WGS sequence"/>
</dbReference>
<name>A0ABD3H4T2_9MARC</name>
<proteinExistence type="predicted"/>
<dbReference type="PANTHER" id="PTHR47679">
    <property type="entry name" value="PROTEIN TORNADO 1"/>
    <property type="match status" value="1"/>
</dbReference>
<accession>A0ABD3H4T2</accession>
<dbReference type="AlphaFoldDB" id="A0ABD3H4T2"/>
<dbReference type="PANTHER" id="PTHR47679:SF1">
    <property type="entry name" value="PROTEIN TORNADO 1"/>
    <property type="match status" value="1"/>
</dbReference>
<keyword evidence="2" id="KW-1185">Reference proteome</keyword>
<evidence type="ECO:0000313" key="1">
    <source>
        <dbReference type="EMBL" id="KAL3685771.1"/>
    </source>
</evidence>
<dbReference type="EMBL" id="JBJQOH010000006">
    <property type="protein sequence ID" value="KAL3685771.1"/>
    <property type="molecule type" value="Genomic_DNA"/>
</dbReference>
<sequence>MWDNGEGWEVWISEMPKRFIQLKNLHIRLGWAKMHTVRDMDQLSLLLLQHKRGLKGLTLEGDWYVEEVFRCLMDFLEVNIYVEKVGLKGGKWGPDTEGKTVLVQEAVNRNRDQTAFFSTLRDAKLPFEEAKAAHVFLCGHSHAGKTMLRVKYQEDRRKVESSNTLPESWDYPGN</sequence>